<feature type="chain" id="PRO_5012670868" evidence="1">
    <location>
        <begin position="25"/>
        <end position="469"/>
    </location>
</feature>
<organism evidence="2 3">
    <name type="scientific">Methylocaldum marinum</name>
    <dbReference type="NCBI Taxonomy" id="1432792"/>
    <lineage>
        <taxon>Bacteria</taxon>
        <taxon>Pseudomonadati</taxon>
        <taxon>Pseudomonadota</taxon>
        <taxon>Gammaproteobacteria</taxon>
        <taxon>Methylococcales</taxon>
        <taxon>Methylococcaceae</taxon>
        <taxon>Methylocaldum</taxon>
    </lineage>
</organism>
<protein>
    <submittedName>
        <fullName evidence="2">Phosphate-selective porin O and P</fullName>
    </submittedName>
</protein>
<proteinExistence type="predicted"/>
<dbReference type="Gene3D" id="2.40.160.10">
    <property type="entry name" value="Porin"/>
    <property type="match status" value="1"/>
</dbReference>
<accession>A0A250KW64</accession>
<sequence length="469" mass="51812">MKFKRLAYAIPVAFAGIGASNVHALDLYMDSKTKQIYAEPGPGRVSLGSFERVDEAAGKPAVAEEQIREQVKKEVQAATKDLPEVNTKGKLEFKSRDGNFKWKIGGRIHAQAGIYDNNRADNGTPTDFNNGADLRRARINIAAQLWKAWHFKLQYDFAGSGGVDAGLRDAFISYHNDQVWPFALTVGHFKEYFGLSSMSSSNDITFIERALPTRVFMAPDARRLGIGFATHGHDLWTLATGFYGKNASGEDIGGVEVERSDPAVFSGRFTLSPIHTNGRVLHLGASGSWLSLDDTTRFRERPELTPGTTRLIDTGTLQNVDSMIRLGAEALAIYGPFSLQGEYVRTEVDRKRLSDPDFDGWYVQGSWILTGESRGYDFKNGTFKNPKPNSIVGQGGYGAWEIAARYSRLDLNDADVDGGREENFTAGINWYPTPTFKFMANYVNVLNVKGGSFTGAEPEGFLLRGQVVW</sequence>
<name>A0A250KW64_9GAMM</name>
<evidence type="ECO:0000313" key="3">
    <source>
        <dbReference type="Proteomes" id="UP000266313"/>
    </source>
</evidence>
<dbReference type="InterPro" id="IPR010870">
    <property type="entry name" value="Porin_O/P"/>
</dbReference>
<dbReference type="RefSeq" id="WP_170161156.1">
    <property type="nucleotide sequence ID" value="NZ_AP017928.1"/>
</dbReference>
<dbReference type="Pfam" id="PF07396">
    <property type="entry name" value="Porin_O_P"/>
    <property type="match status" value="1"/>
</dbReference>
<feature type="signal peptide" evidence="1">
    <location>
        <begin position="1"/>
        <end position="24"/>
    </location>
</feature>
<evidence type="ECO:0000313" key="2">
    <source>
        <dbReference type="EMBL" id="BBA35766.1"/>
    </source>
</evidence>
<dbReference type="SUPFAM" id="SSF56935">
    <property type="entry name" value="Porins"/>
    <property type="match status" value="1"/>
</dbReference>
<dbReference type="EMBL" id="AP017928">
    <property type="protein sequence ID" value="BBA35766.1"/>
    <property type="molecule type" value="Genomic_DNA"/>
</dbReference>
<gene>
    <name evidence="2" type="ORF">sS8_3829</name>
</gene>
<keyword evidence="1" id="KW-0732">Signal</keyword>
<reference evidence="2 3" key="1">
    <citation type="submission" date="2016-12" db="EMBL/GenBank/DDBJ databases">
        <title>Genome sequencing of Methylocaldum marinum.</title>
        <authorList>
            <person name="Takeuchi M."/>
            <person name="Kamagata Y."/>
            <person name="Hiraoka S."/>
            <person name="Oshima K."/>
            <person name="Hattori M."/>
            <person name="Iwasaki W."/>
        </authorList>
    </citation>
    <scope>NUCLEOTIDE SEQUENCE [LARGE SCALE GENOMIC DNA]</scope>
    <source>
        <strain evidence="2 3">S8</strain>
    </source>
</reference>
<dbReference type="Proteomes" id="UP000266313">
    <property type="component" value="Chromosome"/>
</dbReference>
<evidence type="ECO:0000256" key="1">
    <source>
        <dbReference type="SAM" id="SignalP"/>
    </source>
</evidence>
<dbReference type="AlphaFoldDB" id="A0A250KW64"/>
<dbReference type="KEGG" id="mmai:sS8_3829"/>
<dbReference type="InterPro" id="IPR023614">
    <property type="entry name" value="Porin_dom_sf"/>
</dbReference>
<keyword evidence="3" id="KW-1185">Reference proteome</keyword>